<comment type="similarity">
    <text evidence="2">Belongs to the amidase family.</text>
</comment>
<comment type="caution">
    <text evidence="6">The sequence shown here is derived from an EMBL/GenBank/DDBJ whole genome shotgun (WGS) entry which is preliminary data.</text>
</comment>
<feature type="domain" description="Amidase" evidence="5">
    <location>
        <begin position="1"/>
        <end position="415"/>
    </location>
</feature>
<dbReference type="OrthoDB" id="4502008at2759"/>
<evidence type="ECO:0000313" key="6">
    <source>
        <dbReference type="EMBL" id="KJK61036.1"/>
    </source>
</evidence>
<protein>
    <recommendedName>
        <fullName evidence="3">amidase</fullName>
        <ecNumber evidence="3">3.5.1.4</ecNumber>
    </recommendedName>
</protein>
<evidence type="ECO:0000256" key="3">
    <source>
        <dbReference type="ARBA" id="ARBA00012922"/>
    </source>
</evidence>
<comment type="catalytic activity">
    <reaction evidence="1">
        <text>a monocarboxylic acid amide + H2O = a monocarboxylate + NH4(+)</text>
        <dbReference type="Rhea" id="RHEA:12020"/>
        <dbReference type="ChEBI" id="CHEBI:15377"/>
        <dbReference type="ChEBI" id="CHEBI:28938"/>
        <dbReference type="ChEBI" id="CHEBI:35757"/>
        <dbReference type="ChEBI" id="CHEBI:83628"/>
        <dbReference type="EC" id="3.5.1.4"/>
    </reaction>
</comment>
<evidence type="ECO:0000256" key="4">
    <source>
        <dbReference type="ARBA" id="ARBA00022801"/>
    </source>
</evidence>
<gene>
    <name evidence="6" type="ORF">P875_00042753</name>
</gene>
<dbReference type="STRING" id="1403190.A0A0F0I1I3"/>
<dbReference type="SUPFAM" id="SSF75304">
    <property type="entry name" value="Amidase signature (AS) enzymes"/>
    <property type="match status" value="1"/>
</dbReference>
<dbReference type="Proteomes" id="UP000033540">
    <property type="component" value="Unassembled WGS sequence"/>
</dbReference>
<dbReference type="InterPro" id="IPR036928">
    <property type="entry name" value="AS_sf"/>
</dbReference>
<dbReference type="Gene3D" id="3.90.1300.10">
    <property type="entry name" value="Amidase signature (AS) domain"/>
    <property type="match status" value="1"/>
</dbReference>
<dbReference type="InterPro" id="IPR020556">
    <property type="entry name" value="Amidase_CS"/>
</dbReference>
<evidence type="ECO:0000259" key="5">
    <source>
        <dbReference type="Pfam" id="PF01425"/>
    </source>
</evidence>
<keyword evidence="4" id="KW-0378">Hydrolase</keyword>
<dbReference type="Pfam" id="PF01425">
    <property type="entry name" value="Amidase"/>
    <property type="match status" value="1"/>
</dbReference>
<dbReference type="PANTHER" id="PTHR46072:SF2">
    <property type="entry name" value="AMIDASE (EUROFUNG)"/>
    <property type="match status" value="1"/>
</dbReference>
<name>A0A0F0I1I3_ASPPU</name>
<accession>A0A0F0I1I3</accession>
<dbReference type="AlphaFoldDB" id="A0A0F0I1I3"/>
<evidence type="ECO:0000313" key="7">
    <source>
        <dbReference type="Proteomes" id="UP000033540"/>
    </source>
</evidence>
<dbReference type="GO" id="GO:0004040">
    <property type="term" value="F:amidase activity"/>
    <property type="evidence" value="ECO:0007669"/>
    <property type="project" value="UniProtKB-EC"/>
</dbReference>
<dbReference type="PROSITE" id="PS00571">
    <property type="entry name" value="AMIDASES"/>
    <property type="match status" value="1"/>
</dbReference>
<sequence length="425" mass="46569">MSVKDQFNIKGLDSTLGYVCNAFTPAMSDAPLVHTLKQLGAIIITKTNLPQSIMWCETDNPLWGLTTHPTNSKLTPGGSSGGEAALLALGSSLIGWGADIGGSIRIPCHMNGLWGLKPSSGRMSYRGAEVSLDGQQHVPSAFGPMAKSLISLTVVTKLVIAAEPWTRDPQLPPIPWRDNIFQDLSTRPVVIGTMLDDGAVRVNPPIKRVFCELTSRLKAAGHAIVEWDSSWNSKCIKIMVKAPLLKQISGLDSSQKLTTRGQNEYYAADGGEPFVPQIQPFVDRGRPISVIQYWQLNKRKAAIQEAYHDMCDSIRLLSGQPVDVLLVPTMPHTAVPHGSCRWTGYTKLFNFLDYTALTFLAGIASKDQDKKRCGDYAPRNAHDAWNWGLYDPSAMDGHSIGLQIVGRRFEEEKVLGAAQHIQQLL</sequence>
<reference evidence="6 7" key="1">
    <citation type="submission" date="2015-02" db="EMBL/GenBank/DDBJ databases">
        <title>Draft genome sequence of Aspergillus parasiticus SU-1.</title>
        <authorList>
            <person name="Yu J."/>
            <person name="Fedorova N."/>
            <person name="Yin Y."/>
            <person name="Losada L."/>
            <person name="Zafar N."/>
            <person name="Taujale R."/>
            <person name="Ehrlich K.C."/>
            <person name="Bhatnagar D."/>
            <person name="Cleveland T.E."/>
            <person name="Bennett J.W."/>
            <person name="Nierman W.C."/>
        </authorList>
    </citation>
    <scope>NUCLEOTIDE SEQUENCE [LARGE SCALE GENOMIC DNA]</scope>
    <source>
        <strain evidence="7">ATCC 56775 / NRRL 5862 / SRRC 143 / SU-1</strain>
    </source>
</reference>
<dbReference type="PANTHER" id="PTHR46072">
    <property type="entry name" value="AMIDASE-RELATED-RELATED"/>
    <property type="match status" value="1"/>
</dbReference>
<dbReference type="EMBL" id="JZEE01000697">
    <property type="protein sequence ID" value="KJK61036.1"/>
    <property type="molecule type" value="Genomic_DNA"/>
</dbReference>
<proteinExistence type="inferred from homology"/>
<organism evidence="6 7">
    <name type="scientific">Aspergillus parasiticus (strain ATCC 56775 / NRRL 5862 / SRRC 143 / SU-1)</name>
    <dbReference type="NCBI Taxonomy" id="1403190"/>
    <lineage>
        <taxon>Eukaryota</taxon>
        <taxon>Fungi</taxon>
        <taxon>Dikarya</taxon>
        <taxon>Ascomycota</taxon>
        <taxon>Pezizomycotina</taxon>
        <taxon>Eurotiomycetes</taxon>
        <taxon>Eurotiomycetidae</taxon>
        <taxon>Eurotiales</taxon>
        <taxon>Aspergillaceae</taxon>
        <taxon>Aspergillus</taxon>
        <taxon>Aspergillus subgen. Circumdati</taxon>
    </lineage>
</organism>
<dbReference type="EC" id="3.5.1.4" evidence="3"/>
<evidence type="ECO:0000256" key="1">
    <source>
        <dbReference type="ARBA" id="ARBA00001311"/>
    </source>
</evidence>
<evidence type="ECO:0000256" key="2">
    <source>
        <dbReference type="ARBA" id="ARBA00009199"/>
    </source>
</evidence>
<dbReference type="InterPro" id="IPR023631">
    <property type="entry name" value="Amidase_dom"/>
</dbReference>